<feature type="region of interest" description="Disordered" evidence="1">
    <location>
        <begin position="110"/>
        <end position="134"/>
    </location>
</feature>
<reference evidence="2" key="2">
    <citation type="submission" date="2020-05" db="EMBL/GenBank/DDBJ databases">
        <authorList>
            <person name="Kim H.-S."/>
            <person name="Proctor R.H."/>
            <person name="Brown D.W."/>
        </authorList>
    </citation>
    <scope>NUCLEOTIDE SEQUENCE</scope>
    <source>
        <strain evidence="2">NRRL 45417</strain>
    </source>
</reference>
<dbReference type="AlphaFoldDB" id="A0A8H4TCI8"/>
<proteinExistence type="predicted"/>
<organism evidence="2 3">
    <name type="scientific">Fusarium gaditjirri</name>
    <dbReference type="NCBI Taxonomy" id="282569"/>
    <lineage>
        <taxon>Eukaryota</taxon>
        <taxon>Fungi</taxon>
        <taxon>Dikarya</taxon>
        <taxon>Ascomycota</taxon>
        <taxon>Pezizomycotina</taxon>
        <taxon>Sordariomycetes</taxon>
        <taxon>Hypocreomycetidae</taxon>
        <taxon>Hypocreales</taxon>
        <taxon>Nectriaceae</taxon>
        <taxon>Fusarium</taxon>
        <taxon>Fusarium nisikadoi species complex</taxon>
    </lineage>
</organism>
<accession>A0A8H4TCI8</accession>
<reference evidence="2" key="1">
    <citation type="journal article" date="2020" name="BMC Genomics">
        <title>Correction to: Identification and distribution of gene clusters required for synthesis of sphingolipid metabolism inhibitors in diverse species of the filamentous fungus Fusarium.</title>
        <authorList>
            <person name="Kim H.S."/>
            <person name="Lohmar J.M."/>
            <person name="Busman M."/>
            <person name="Brown D.W."/>
            <person name="Naumann T.A."/>
            <person name="Divon H.H."/>
            <person name="Lysoe E."/>
            <person name="Uhlig S."/>
            <person name="Proctor R.H."/>
        </authorList>
    </citation>
    <scope>NUCLEOTIDE SEQUENCE</scope>
    <source>
        <strain evidence="2">NRRL 45417</strain>
    </source>
</reference>
<protein>
    <submittedName>
        <fullName evidence="2">Uncharacterized protein</fullName>
    </submittedName>
</protein>
<evidence type="ECO:0000313" key="3">
    <source>
        <dbReference type="Proteomes" id="UP000604273"/>
    </source>
</evidence>
<dbReference type="EMBL" id="JABFAI010000099">
    <property type="protein sequence ID" value="KAF4955455.1"/>
    <property type="molecule type" value="Genomic_DNA"/>
</dbReference>
<gene>
    <name evidence="2" type="ORF">FGADI_4566</name>
</gene>
<comment type="caution">
    <text evidence="2">The sequence shown here is derived from an EMBL/GenBank/DDBJ whole genome shotgun (WGS) entry which is preliminary data.</text>
</comment>
<dbReference type="Proteomes" id="UP000604273">
    <property type="component" value="Unassembled WGS sequence"/>
</dbReference>
<evidence type="ECO:0000256" key="1">
    <source>
        <dbReference type="SAM" id="MobiDB-lite"/>
    </source>
</evidence>
<evidence type="ECO:0000313" key="2">
    <source>
        <dbReference type="EMBL" id="KAF4955455.1"/>
    </source>
</evidence>
<keyword evidence="3" id="KW-1185">Reference proteome</keyword>
<name>A0A8H4TCI8_9HYPO</name>
<sequence>MLSPTGLIPVARLLMGPRTESQDDFLGSRNAINAYCHWITSSRIILIPDHSYIYLDSPLPALEFLHHLSMFAQVTMSAQDMQSQQATIIPMETLVNIARQTGIGNRYKLGSSRHSSHNTSFVSKPSRFSPKHKSHKAKCHDNAYDQGGVPVQMSDHVDVCVMVKVDAVDLTECEGPDGVEEAMENMGSAWVGTYLRCPINGQVEVTE</sequence>